<gene>
    <name evidence="2" type="ORF">IRY55_02180</name>
</gene>
<dbReference type="RefSeq" id="WP_194561613.1">
    <property type="nucleotide sequence ID" value="NZ_JADKPV010000001.1"/>
</dbReference>
<feature type="signal peptide" evidence="1">
    <location>
        <begin position="1"/>
        <end position="24"/>
    </location>
</feature>
<evidence type="ECO:0000256" key="1">
    <source>
        <dbReference type="SAM" id="SignalP"/>
    </source>
</evidence>
<comment type="caution">
    <text evidence="2">The sequence shown here is derived from an EMBL/GenBank/DDBJ whole genome shotgun (WGS) entry which is preliminary data.</text>
</comment>
<dbReference type="PROSITE" id="PS51257">
    <property type="entry name" value="PROKAR_LIPOPROTEIN"/>
    <property type="match status" value="1"/>
</dbReference>
<keyword evidence="3" id="KW-1185">Reference proteome</keyword>
<organism evidence="2 3">
    <name type="scientific">Savagea serpentis</name>
    <dbReference type="NCBI Taxonomy" id="2785297"/>
    <lineage>
        <taxon>Bacteria</taxon>
        <taxon>Bacillati</taxon>
        <taxon>Bacillota</taxon>
        <taxon>Bacilli</taxon>
        <taxon>Bacillales</taxon>
        <taxon>Caryophanaceae</taxon>
        <taxon>Savagea</taxon>
    </lineage>
</organism>
<sequence>MRKRLFVLCFVALLTLVGCSNESASEESVDVEPITSIEQYNRMTEQQLVDALGEPLQKEEVVWTTPSNGQQITLHQWHYEVDTIPATFFIVDHEVVRLNYYIAQWDETLQANDAEQLMAYLSLEPEGEAYRIRVDNEKNMQIAWPKPTIDEVYAKHQRGDIQEIRITYDMTPF</sequence>
<dbReference type="Proteomes" id="UP000622653">
    <property type="component" value="Unassembled WGS sequence"/>
</dbReference>
<name>A0A8J7G2Y5_9BACL</name>
<protein>
    <recommendedName>
        <fullName evidence="4">Lipoprotein</fullName>
    </recommendedName>
</protein>
<dbReference type="EMBL" id="JADKPV010000001">
    <property type="protein sequence ID" value="MBF4500157.1"/>
    <property type="molecule type" value="Genomic_DNA"/>
</dbReference>
<reference evidence="2" key="1">
    <citation type="submission" date="2020-11" db="EMBL/GenBank/DDBJ databases">
        <title>Multidrug resistant novel bacterium Savagea serpentis sp. nov., isolated from the scats of a vine snake (Ahaetulla nasuta).</title>
        <authorList>
            <person name="Venkata Ramana V."/>
            <person name="Vikas Patil S."/>
            <person name="Yogita Lugani V."/>
        </authorList>
    </citation>
    <scope>NUCLEOTIDE SEQUENCE</scope>
    <source>
        <strain evidence="2">SN6</strain>
    </source>
</reference>
<keyword evidence="1" id="KW-0732">Signal</keyword>
<feature type="chain" id="PRO_5035149574" description="Lipoprotein" evidence="1">
    <location>
        <begin position="25"/>
        <end position="173"/>
    </location>
</feature>
<evidence type="ECO:0000313" key="2">
    <source>
        <dbReference type="EMBL" id="MBF4500157.1"/>
    </source>
</evidence>
<dbReference type="AlphaFoldDB" id="A0A8J7G2Y5"/>
<accession>A0A8J7G2Y5</accession>
<evidence type="ECO:0000313" key="3">
    <source>
        <dbReference type="Proteomes" id="UP000622653"/>
    </source>
</evidence>
<proteinExistence type="predicted"/>
<evidence type="ECO:0008006" key="4">
    <source>
        <dbReference type="Google" id="ProtNLM"/>
    </source>
</evidence>